<dbReference type="InterPro" id="IPR052410">
    <property type="entry name" value="DRC5"/>
</dbReference>
<dbReference type="Gene3D" id="1.10.238.10">
    <property type="entry name" value="EF-hand"/>
    <property type="match status" value="1"/>
</dbReference>
<feature type="compositionally biased region" description="Low complexity" evidence="5">
    <location>
        <begin position="762"/>
        <end position="775"/>
    </location>
</feature>
<evidence type="ECO:0000256" key="5">
    <source>
        <dbReference type="SAM" id="MobiDB-lite"/>
    </source>
</evidence>
<dbReference type="Pfam" id="PF13516">
    <property type="entry name" value="LRR_6"/>
    <property type="match status" value="2"/>
</dbReference>
<comment type="caution">
    <text evidence="7">The sequence shown here is derived from an EMBL/GenBank/DDBJ whole genome shotgun (WGS) entry which is preliminary data.</text>
</comment>
<dbReference type="InterPro" id="IPR018247">
    <property type="entry name" value="EF_Hand_1_Ca_BS"/>
</dbReference>
<dbReference type="InterPro" id="IPR001611">
    <property type="entry name" value="Leu-rich_rpt"/>
</dbReference>
<evidence type="ECO:0000256" key="2">
    <source>
        <dbReference type="ARBA" id="ARBA00022490"/>
    </source>
</evidence>
<evidence type="ECO:0000256" key="1">
    <source>
        <dbReference type="ARBA" id="ARBA00004245"/>
    </source>
</evidence>
<dbReference type="SUPFAM" id="SSF52047">
    <property type="entry name" value="RNI-like"/>
    <property type="match status" value="1"/>
</dbReference>
<feature type="compositionally biased region" description="Basic and acidic residues" evidence="5">
    <location>
        <begin position="678"/>
        <end position="689"/>
    </location>
</feature>
<dbReference type="GO" id="GO:0005856">
    <property type="term" value="C:cytoskeleton"/>
    <property type="evidence" value="ECO:0007669"/>
    <property type="project" value="UniProtKB-SubCell"/>
</dbReference>
<keyword evidence="4" id="KW-0206">Cytoskeleton</keyword>
<dbReference type="PANTHER" id="PTHR24107:SF23">
    <property type="entry name" value="FLAGELLAR MEMBER 5"/>
    <property type="match status" value="1"/>
</dbReference>
<evidence type="ECO:0000259" key="6">
    <source>
        <dbReference type="PROSITE" id="PS50222"/>
    </source>
</evidence>
<dbReference type="Gene3D" id="3.80.10.10">
    <property type="entry name" value="Ribonuclease Inhibitor"/>
    <property type="match status" value="2"/>
</dbReference>
<dbReference type="InterPro" id="IPR002048">
    <property type="entry name" value="EF_hand_dom"/>
</dbReference>
<dbReference type="Proteomes" id="UP001178507">
    <property type="component" value="Unassembled WGS sequence"/>
</dbReference>
<feature type="domain" description="EF-hand" evidence="6">
    <location>
        <begin position="1767"/>
        <end position="1802"/>
    </location>
</feature>
<feature type="region of interest" description="Disordered" evidence="5">
    <location>
        <begin position="658"/>
        <end position="726"/>
    </location>
</feature>
<gene>
    <name evidence="7" type="ORF">EVOR1521_LOCUS7247</name>
</gene>
<dbReference type="SUPFAM" id="SSF47473">
    <property type="entry name" value="EF-hand"/>
    <property type="match status" value="1"/>
</dbReference>
<dbReference type="PROSITE" id="PS50222">
    <property type="entry name" value="EF_HAND_2"/>
    <property type="match status" value="2"/>
</dbReference>
<evidence type="ECO:0000256" key="3">
    <source>
        <dbReference type="ARBA" id="ARBA00022837"/>
    </source>
</evidence>
<evidence type="ECO:0000313" key="7">
    <source>
        <dbReference type="EMBL" id="CAJ1378849.1"/>
    </source>
</evidence>
<keyword evidence="3" id="KW-0106">Calcium</keyword>
<sequence length="2380" mass="264005">MDFWSGLSSDLRWCSQSSAQFVAGDWHFGCLPHVNQSLFCCGDELLELREHAEQVLIYRKRALNDAADQMDSFGGGFGACRLQEYLWLGFAEARVVAVGGLEVLRFAMQDLSCQLCWANDFDRSAQIARVAHRDLEAVMRRLAQLRQGLAELLGPPAQAAALAATAAPAACPSLPFWWVQVAAPAAGINVSVRAGGLRAVRQWMESLAVSMTAVAGEFQTLAFLLHTGPKEFPLSQHTQEGAVHEVPVPRQQPGRVALFLHECAELSYPKIDIITVGRQECTSLWRKFPYADPATSVMLPDAALRISCDVVPTRAQLAGIATLLLRPEEGSLPETCALSPVLPPFDASSLNQPRPKSKALIFLCLHSTFCGGHGDRLFGMLSAFLAALLTGRAFFIDMRTPLPLSSILLPKEPWPASTSSCVTYRWTSAEDAASLEADIRLFMSDTSEVLCVASNLRLFKALLGYDAQRRFTRTGLVSGLFRHLFGLGGGLGFWVEAFRRRVAGRKLLGIHFRGGNESTWSDPARHGLWELDAALSCAASVEAQLGLQNSAWLLAADTMKVRQAPQVARLHELGKVLFLEDRPTHIDRSTPDALGIFQSWAVWWVLAFETDAVLLSHSNFGWSAAEIGQRRAFHFPTCRPADVTSPCQRRGRAFDSKIQSPELVAPGEAAKPCANSGQREEAAAAHDDSQASGRGEPSSQPCDFAEDGDASYAGHASHAGHAGHTRHAGSFVTGEGWADLGLGSVRYDERKAKVVETETIDSGRGSESAEGSGTSPRGLAAGRVLPSMLDSIFFPGRRSQTMKLAEPAATPQLRRPASAASLRTCKDSTANVYLQVCESQKLLPRPAPIVTGHSFKLDARNQGLTDSELAACRVPIADLQRVDSVDLEANVKLSDQAIAEFLVALGNGPGNKLSFLSLKGCVGAAFNTAAALLELLHVPPALASLKYLDLSGIKFTAQSLSTLCNLIGQHPCVESLFLADVGIGSSGSGELISPWMHSMLRNQSLRELDLSWNLLDSEVFFNLGRCVTQSQLSCLRISCCASRAMNENTEGPAASFLEHLSSLCPLRELDISLNHIDYRAALVLEDLLSQNSRLTALDLSNNPIGAVGMRCFARLLVREESGLSKVRFDGCASGSMLAADLQFININNPGGRYTLQLDRPDHRSVLRMLYKTCDRLGIPASEAFSNLSFSRGTYNHPPVGPDGVYEVCRDGRLQATFKIEKAVHQALQVDGADFSGFIQKRNEMMRLCPSERKQILLFHAWRTVSNVDPDQAVFLSALARDIRLPFALIQQMCKSCTNPAEVVSKLFPSFASVAPERYLTLMTARSISEVTKICKFVGSLLFFNVENPTGHYRLDLASPVDYSTAESIVFLDSWETAMRRSCGKVDTSQTGNWSQVRNSMFCDRRLEAPIISEWLLPEVGKLELDYSSSKRPPSGAPVLDADSFQRMLIALQDQNFYKKGDVASQAKLPRNDMQALRMVSHLIYLNAYQTRALLECFLDASDREDCLVTLFNRIADMHNEKLFSVRFEGDSEQVNRLRRRLGTLVFFPWIQPEQATFSLFLENVDERMALCSIINLAKKERMSNLVKPRWMKGDGSEDPLAFGLPRSWETLSNIPLQGTVYISYRCAPEDRNFKVRKGFLETYSNWPCKVGESEVLWWASTNEVPVDVMEFLEFLAERYDNVYEAFDDIKPSTTPVLTLRQFEEGLRRVKCRKFRGKREMEKITGVFRYLDPSGEGQVSRNEWGMLELCHKEMVYSIQEFVQFCQRSFGNDLNAAWAVFDLNGDNYISEAEWVSVARSFSYFGPTLPIFRFLDKDDEGTISFEEFEELKKFCKPSKPEVKAMEKGYETLRANGAIMRDFPCTRIRLRARLQRARAGAGTAGTGRLPTRTQPMLDEATLANLKHALPKVNSAVGVRVATAVERFIVANGVKGSQITVMKVNLYKEGLRELVCDVAIPQSVSPCGVARTLKMALGEATQPEAVSLLHVLRVTSAQVSTLQIEVRPSKERLMHNLRAAIPSVTMSQKKVTQISEAALKCSSIYMPVMESQKDQVQELMSRPSKSTHCGALGTAELPDPAWHGVRLLSGLLALAGAAQQRLKATLAPNTAWAKGVFGESVPQRHQCRWHSGAGLIPEAAAFDPGVQKRERLCEEVMLAQRIYEQDTAAHDLVASKLELHFERLRDLVAAWDTLESSLEVVWVRNRFREPDSFGYPCVRKIGVCQYVQDPRHKIRECTVRFISEITLHCTAFVEAKESAGAFELQEELQVALAACGVNATTFDLAEAVVADALETARPSRYAEAQCRRWRESSPFWRGTRRRSARRRKAQRKSFWRRRLLRLWLQVVPPPASPRTWPGSVRRCQRYSAAWRKSRIRSRSSRDVPC</sequence>
<organism evidence="7 8">
    <name type="scientific">Effrenium voratum</name>
    <dbReference type="NCBI Taxonomy" id="2562239"/>
    <lineage>
        <taxon>Eukaryota</taxon>
        <taxon>Sar</taxon>
        <taxon>Alveolata</taxon>
        <taxon>Dinophyceae</taxon>
        <taxon>Suessiales</taxon>
        <taxon>Symbiodiniaceae</taxon>
        <taxon>Effrenium</taxon>
    </lineage>
</organism>
<protein>
    <recommendedName>
        <fullName evidence="6">EF-hand domain-containing protein</fullName>
    </recommendedName>
</protein>
<dbReference type="PANTHER" id="PTHR24107">
    <property type="entry name" value="YNEIN REGULATORY COMPLEX SUBUNIT 5"/>
    <property type="match status" value="1"/>
</dbReference>
<dbReference type="PROSITE" id="PS00018">
    <property type="entry name" value="EF_HAND_1"/>
    <property type="match status" value="3"/>
</dbReference>
<dbReference type="GO" id="GO:0005509">
    <property type="term" value="F:calcium ion binding"/>
    <property type="evidence" value="ECO:0007669"/>
    <property type="project" value="InterPro"/>
</dbReference>
<accession>A0AA36I2C5</accession>
<reference evidence="7" key="1">
    <citation type="submission" date="2023-08" db="EMBL/GenBank/DDBJ databases">
        <authorList>
            <person name="Chen Y."/>
            <person name="Shah S."/>
            <person name="Dougan E. K."/>
            <person name="Thang M."/>
            <person name="Chan C."/>
        </authorList>
    </citation>
    <scope>NUCLEOTIDE SEQUENCE</scope>
</reference>
<dbReference type="SMART" id="SM00054">
    <property type="entry name" value="EFh"/>
    <property type="match status" value="2"/>
</dbReference>
<evidence type="ECO:0000256" key="4">
    <source>
        <dbReference type="ARBA" id="ARBA00023212"/>
    </source>
</evidence>
<comment type="subcellular location">
    <subcellularLocation>
        <location evidence="1">Cytoplasm</location>
        <location evidence="1">Cytoskeleton</location>
    </subcellularLocation>
</comment>
<feature type="region of interest" description="Disordered" evidence="5">
    <location>
        <begin position="758"/>
        <end position="780"/>
    </location>
</feature>
<feature type="domain" description="EF-hand" evidence="6">
    <location>
        <begin position="1808"/>
        <end position="1835"/>
    </location>
</feature>
<dbReference type="InterPro" id="IPR011992">
    <property type="entry name" value="EF-hand-dom_pair"/>
</dbReference>
<dbReference type="EMBL" id="CAUJNA010000572">
    <property type="protein sequence ID" value="CAJ1378849.1"/>
    <property type="molecule type" value="Genomic_DNA"/>
</dbReference>
<dbReference type="CDD" id="cd00051">
    <property type="entry name" value="EFh"/>
    <property type="match status" value="1"/>
</dbReference>
<name>A0AA36I2C5_9DINO</name>
<keyword evidence="2" id="KW-0963">Cytoplasm</keyword>
<dbReference type="Pfam" id="PF13499">
    <property type="entry name" value="EF-hand_7"/>
    <property type="match status" value="1"/>
</dbReference>
<feature type="compositionally biased region" description="Low complexity" evidence="5">
    <location>
        <begin position="710"/>
        <end position="720"/>
    </location>
</feature>
<proteinExistence type="predicted"/>
<evidence type="ECO:0000313" key="8">
    <source>
        <dbReference type="Proteomes" id="UP001178507"/>
    </source>
</evidence>
<keyword evidence="8" id="KW-1185">Reference proteome</keyword>
<dbReference type="InterPro" id="IPR032675">
    <property type="entry name" value="LRR_dom_sf"/>
</dbReference>
<dbReference type="SMART" id="SM00368">
    <property type="entry name" value="LRR_RI"/>
    <property type="match status" value="3"/>
</dbReference>